<dbReference type="Proteomes" id="UP000266260">
    <property type="component" value="Unassembled WGS sequence"/>
</dbReference>
<dbReference type="PROSITE" id="PS50076">
    <property type="entry name" value="DNAJ_2"/>
    <property type="match status" value="1"/>
</dbReference>
<name>A0A398D7M8_9BACT</name>
<dbReference type="EMBL" id="QXIT01000124">
    <property type="protein sequence ID" value="RIE07197.1"/>
    <property type="molecule type" value="Genomic_DNA"/>
</dbReference>
<accession>A0A398D4G9</accession>
<protein>
    <recommendedName>
        <fullName evidence="3">J domain-containing protein</fullName>
    </recommendedName>
</protein>
<dbReference type="Pfam" id="PF00226">
    <property type="entry name" value="DnaJ"/>
    <property type="match status" value="1"/>
</dbReference>
<dbReference type="EMBL" id="QXIU01000201">
    <property type="protein sequence ID" value="RIE08398.1"/>
    <property type="molecule type" value="Genomic_DNA"/>
</dbReference>
<reference evidence="6 7" key="1">
    <citation type="submission" date="2018-09" db="EMBL/GenBank/DDBJ databases">
        <title>Discovery and Ecogenomic Context for Candidatus Cryosericales, a Global Caldiserica Order Active in Thawing Permafrost.</title>
        <authorList>
            <person name="Martinez M.A."/>
            <person name="Woodcroft B.J."/>
            <person name="Ignacio Espinoza J.C."/>
            <person name="Zayed A."/>
            <person name="Singleton C.M."/>
            <person name="Boyd J."/>
            <person name="Li Y.-F."/>
            <person name="Purvine S."/>
            <person name="Maughan H."/>
            <person name="Hodgkins S.B."/>
            <person name="Anderson D."/>
            <person name="Sederholm M."/>
            <person name="Temperton B."/>
            <person name="Saleska S.R."/>
            <person name="Tyson G.W."/>
            <person name="Rich V.I."/>
        </authorList>
    </citation>
    <scope>NUCLEOTIDE SEQUENCE [LARGE SCALE GENOMIC DNA]</scope>
    <source>
        <strain evidence="5 7">SMC5</strain>
        <strain evidence="4 6">SMC6</strain>
    </source>
</reference>
<feature type="compositionally biased region" description="Polar residues" evidence="1">
    <location>
        <begin position="104"/>
        <end position="113"/>
    </location>
</feature>
<dbReference type="InterPro" id="IPR036869">
    <property type="entry name" value="J_dom_sf"/>
</dbReference>
<feature type="compositionally biased region" description="Polar residues" evidence="1">
    <location>
        <begin position="70"/>
        <end position="96"/>
    </location>
</feature>
<dbReference type="PRINTS" id="PR00625">
    <property type="entry name" value="JDOMAIN"/>
</dbReference>
<evidence type="ECO:0000313" key="4">
    <source>
        <dbReference type="EMBL" id="RIE07197.1"/>
    </source>
</evidence>
<dbReference type="Gene3D" id="1.10.287.110">
    <property type="entry name" value="DnaJ domain"/>
    <property type="match status" value="1"/>
</dbReference>
<feature type="region of interest" description="Disordered" evidence="1">
    <location>
        <begin position="70"/>
        <end position="117"/>
    </location>
</feature>
<keyword evidence="2" id="KW-1133">Transmembrane helix</keyword>
<dbReference type="CDD" id="cd06257">
    <property type="entry name" value="DnaJ"/>
    <property type="match status" value="1"/>
</dbReference>
<dbReference type="InterPro" id="IPR050817">
    <property type="entry name" value="DjlA_DnaK_co-chaperone"/>
</dbReference>
<sequence length="199" mass="22074">MMIVTPDKDLYGVLGVSSSAPQEQIRSQYRVLVRKYHPDLHPGDASAALMMEQVNAAYDVLGNPEERQQYDAQISASSQSWGETAAPSSYGQSAYRNPTAGAGPQSTWNSQWGNAGADPRERQAEAEAMWEAMRSQERTRGGQFSDVWANVPDQQAQGDLNGWAVAGHVIWLIVRIVFGILFIALRLLNTRVDDRNDFF</sequence>
<keyword evidence="6" id="KW-1185">Reference proteome</keyword>
<evidence type="ECO:0000259" key="3">
    <source>
        <dbReference type="PROSITE" id="PS50076"/>
    </source>
</evidence>
<evidence type="ECO:0000313" key="5">
    <source>
        <dbReference type="EMBL" id="RIE08398.1"/>
    </source>
</evidence>
<dbReference type="SMART" id="SM00271">
    <property type="entry name" value="DnaJ"/>
    <property type="match status" value="1"/>
</dbReference>
<proteinExistence type="predicted"/>
<organism evidence="5 7">
    <name type="scientific">Candidatus Cryosericum odellii</name>
    <dbReference type="NCBI Taxonomy" id="2290917"/>
    <lineage>
        <taxon>Bacteria</taxon>
        <taxon>Pseudomonadati</taxon>
        <taxon>Caldisericota/Cryosericota group</taxon>
        <taxon>Candidatus Cryosericota</taxon>
        <taxon>Candidatus Cryosericia</taxon>
        <taxon>Candidatus Cryosericales</taxon>
        <taxon>Candidatus Cryosericaceae</taxon>
        <taxon>Candidatus Cryosericum</taxon>
    </lineage>
</organism>
<dbReference type="InterPro" id="IPR001623">
    <property type="entry name" value="DnaJ_domain"/>
</dbReference>
<gene>
    <name evidence="5" type="ORF">SMC5_08030</name>
    <name evidence="4" type="ORF">SMC6_07225</name>
</gene>
<evidence type="ECO:0000256" key="2">
    <source>
        <dbReference type="SAM" id="Phobius"/>
    </source>
</evidence>
<dbReference type="Proteomes" id="UP000266489">
    <property type="component" value="Unassembled WGS sequence"/>
</dbReference>
<feature type="domain" description="J" evidence="3">
    <location>
        <begin position="9"/>
        <end position="74"/>
    </location>
</feature>
<accession>A0A398D7M8</accession>
<comment type="caution">
    <text evidence="5">The sequence shown here is derived from an EMBL/GenBank/DDBJ whole genome shotgun (WGS) entry which is preliminary data.</text>
</comment>
<evidence type="ECO:0000313" key="7">
    <source>
        <dbReference type="Proteomes" id="UP000266489"/>
    </source>
</evidence>
<keyword evidence="2" id="KW-0472">Membrane</keyword>
<keyword evidence="2" id="KW-0812">Transmembrane</keyword>
<dbReference type="RefSeq" id="WP_119120295.1">
    <property type="nucleotide sequence ID" value="NZ_QXIT01000124.1"/>
</dbReference>
<evidence type="ECO:0000256" key="1">
    <source>
        <dbReference type="SAM" id="MobiDB-lite"/>
    </source>
</evidence>
<dbReference type="SUPFAM" id="SSF46565">
    <property type="entry name" value="Chaperone J-domain"/>
    <property type="match status" value="1"/>
</dbReference>
<evidence type="ECO:0000313" key="6">
    <source>
        <dbReference type="Proteomes" id="UP000266260"/>
    </source>
</evidence>
<dbReference type="OrthoDB" id="9779889at2"/>
<dbReference type="AlphaFoldDB" id="A0A398D7M8"/>
<feature type="transmembrane region" description="Helical" evidence="2">
    <location>
        <begin position="163"/>
        <end position="185"/>
    </location>
</feature>
<dbReference type="PANTHER" id="PTHR24074">
    <property type="entry name" value="CO-CHAPERONE PROTEIN DJLA"/>
    <property type="match status" value="1"/>
</dbReference>